<proteinExistence type="predicted"/>
<dbReference type="KEGG" id="fcy:FRACYDRAFT_236492"/>
<dbReference type="AlphaFoldDB" id="A0A1E7FJ70"/>
<feature type="compositionally biased region" description="Basic residues" evidence="1">
    <location>
        <begin position="171"/>
        <end position="182"/>
    </location>
</feature>
<gene>
    <name evidence="2" type="ORF">FRACYDRAFT_236492</name>
</gene>
<feature type="region of interest" description="Disordered" evidence="1">
    <location>
        <begin position="140"/>
        <end position="183"/>
    </location>
</feature>
<sequence>MNSTTTTTNKTSTSLTNKTNAKTSARIKKAMMSKHEPTHTPRCDCNRLPSLLHSLPIVTSSSASTSNSSIFDINEHYSSLEKLLDDDDDKDENTLLPASLSKELYRLSTATLVPTEAKPILTSSKKRNVRFVCDHDESTNKHYQYSSSSSATSAANNNNNNNKQDKSIDKNRKKQKRRKVQRRNSVVIRDVAQLSRITDLMKN</sequence>
<keyword evidence="3" id="KW-1185">Reference proteome</keyword>
<dbReference type="Proteomes" id="UP000095751">
    <property type="component" value="Unassembled WGS sequence"/>
</dbReference>
<accession>A0A1E7FJ70</accession>
<name>A0A1E7FJ70_9STRA</name>
<organism evidence="2 3">
    <name type="scientific">Fragilariopsis cylindrus CCMP1102</name>
    <dbReference type="NCBI Taxonomy" id="635003"/>
    <lineage>
        <taxon>Eukaryota</taxon>
        <taxon>Sar</taxon>
        <taxon>Stramenopiles</taxon>
        <taxon>Ochrophyta</taxon>
        <taxon>Bacillariophyta</taxon>
        <taxon>Bacillariophyceae</taxon>
        <taxon>Bacillariophycidae</taxon>
        <taxon>Bacillariales</taxon>
        <taxon>Bacillariaceae</taxon>
        <taxon>Fragilariopsis</taxon>
    </lineage>
</organism>
<feature type="compositionally biased region" description="Low complexity" evidence="1">
    <location>
        <begin position="146"/>
        <end position="162"/>
    </location>
</feature>
<dbReference type="InParanoid" id="A0A1E7FJ70"/>
<dbReference type="EMBL" id="KV784356">
    <property type="protein sequence ID" value="OEU18221.1"/>
    <property type="molecule type" value="Genomic_DNA"/>
</dbReference>
<reference evidence="2 3" key="1">
    <citation type="submission" date="2016-09" db="EMBL/GenBank/DDBJ databases">
        <title>Extensive genetic diversity and differential bi-allelic expression allows diatom success in the polar Southern Ocean.</title>
        <authorList>
            <consortium name="DOE Joint Genome Institute"/>
            <person name="Mock T."/>
            <person name="Otillar R.P."/>
            <person name="Strauss J."/>
            <person name="Dupont C."/>
            <person name="Frickenhaus S."/>
            <person name="Maumus F."/>
            <person name="Mcmullan M."/>
            <person name="Sanges R."/>
            <person name="Schmutz J."/>
            <person name="Toseland A."/>
            <person name="Valas R."/>
            <person name="Veluchamy A."/>
            <person name="Ward B.J."/>
            <person name="Allen A."/>
            <person name="Barry K."/>
            <person name="Falciatore A."/>
            <person name="Ferrante M."/>
            <person name="Fortunato A.E."/>
            <person name="Gloeckner G."/>
            <person name="Gruber A."/>
            <person name="Hipkin R."/>
            <person name="Janech M."/>
            <person name="Kroth P."/>
            <person name="Leese F."/>
            <person name="Lindquist E."/>
            <person name="Lyon B.R."/>
            <person name="Martin J."/>
            <person name="Mayer C."/>
            <person name="Parker M."/>
            <person name="Quesneville H."/>
            <person name="Raymond J."/>
            <person name="Uhlig C."/>
            <person name="Valentin K.U."/>
            <person name="Worden A.Z."/>
            <person name="Armbrust E.V."/>
            <person name="Bowler C."/>
            <person name="Green B."/>
            <person name="Moulton V."/>
            <person name="Van Oosterhout C."/>
            <person name="Grigoriev I."/>
        </authorList>
    </citation>
    <scope>NUCLEOTIDE SEQUENCE [LARGE SCALE GENOMIC DNA]</scope>
    <source>
        <strain evidence="2 3">CCMP1102</strain>
    </source>
</reference>
<evidence type="ECO:0000256" key="1">
    <source>
        <dbReference type="SAM" id="MobiDB-lite"/>
    </source>
</evidence>
<evidence type="ECO:0000313" key="3">
    <source>
        <dbReference type="Proteomes" id="UP000095751"/>
    </source>
</evidence>
<protein>
    <submittedName>
        <fullName evidence="2">Uncharacterized protein</fullName>
    </submittedName>
</protein>
<evidence type="ECO:0000313" key="2">
    <source>
        <dbReference type="EMBL" id="OEU18221.1"/>
    </source>
</evidence>
<feature type="region of interest" description="Disordered" evidence="1">
    <location>
        <begin position="1"/>
        <end position="24"/>
    </location>
</feature>